<comment type="caution">
    <text evidence="3">The sequence shown here is derived from an EMBL/GenBank/DDBJ whole genome shotgun (WGS) entry which is preliminary data.</text>
</comment>
<proteinExistence type="predicted"/>
<evidence type="ECO:0000256" key="1">
    <source>
        <dbReference type="SAM" id="MobiDB-lite"/>
    </source>
</evidence>
<evidence type="ECO:0000259" key="2">
    <source>
        <dbReference type="Pfam" id="PF00786"/>
    </source>
</evidence>
<feature type="compositionally biased region" description="Polar residues" evidence="1">
    <location>
        <begin position="118"/>
        <end position="131"/>
    </location>
</feature>
<dbReference type="AlphaFoldDB" id="A0A8T2IFG8"/>
<organism evidence="3 4">
    <name type="scientific">Hymenochirus boettgeri</name>
    <name type="common">Congo dwarf clawed frog</name>
    <dbReference type="NCBI Taxonomy" id="247094"/>
    <lineage>
        <taxon>Eukaryota</taxon>
        <taxon>Metazoa</taxon>
        <taxon>Chordata</taxon>
        <taxon>Craniata</taxon>
        <taxon>Vertebrata</taxon>
        <taxon>Euteleostomi</taxon>
        <taxon>Amphibia</taxon>
        <taxon>Batrachia</taxon>
        <taxon>Anura</taxon>
        <taxon>Pipoidea</taxon>
        <taxon>Pipidae</taxon>
        <taxon>Pipinae</taxon>
        <taxon>Hymenochirus</taxon>
    </lineage>
</organism>
<protein>
    <recommendedName>
        <fullName evidence="2">CRIB domain-containing protein</fullName>
    </recommendedName>
</protein>
<feature type="domain" description="CRIB" evidence="2">
    <location>
        <begin position="1"/>
        <end position="34"/>
    </location>
</feature>
<accession>A0A8T2IFG8</accession>
<evidence type="ECO:0000313" key="3">
    <source>
        <dbReference type="EMBL" id="KAG8430437.1"/>
    </source>
</evidence>
<gene>
    <name evidence="3" type="ORF">GDO86_020611</name>
</gene>
<evidence type="ECO:0000313" key="4">
    <source>
        <dbReference type="Proteomes" id="UP000812440"/>
    </source>
</evidence>
<name>A0A8T2IFG8_9PIPI</name>
<dbReference type="InterPro" id="IPR000095">
    <property type="entry name" value="CRIB_dom"/>
</dbReference>
<dbReference type="Pfam" id="PF00786">
    <property type="entry name" value="PBD"/>
    <property type="match status" value="1"/>
</dbReference>
<dbReference type="EMBL" id="JAACNH010000976">
    <property type="protein sequence ID" value="KAG8430437.1"/>
    <property type="molecule type" value="Genomic_DNA"/>
</dbReference>
<feature type="region of interest" description="Disordered" evidence="1">
    <location>
        <begin position="118"/>
        <end position="143"/>
    </location>
</feature>
<reference evidence="3" key="1">
    <citation type="thesis" date="2020" institute="ProQuest LLC" country="789 East Eisenhower Parkway, Ann Arbor, MI, USA">
        <title>Comparative Genomics and Chromosome Evolution.</title>
        <authorList>
            <person name="Mudd A.B."/>
        </authorList>
    </citation>
    <scope>NUCLEOTIDE SEQUENCE</scope>
    <source>
        <strain evidence="3">Female2</strain>
        <tissue evidence="3">Blood</tissue>
    </source>
</reference>
<feature type="region of interest" description="Disordered" evidence="1">
    <location>
        <begin position="64"/>
        <end position="99"/>
    </location>
</feature>
<dbReference type="Proteomes" id="UP000812440">
    <property type="component" value="Unassembled WGS sequence"/>
</dbReference>
<dbReference type="InterPro" id="IPR036936">
    <property type="entry name" value="CRIB_dom_sf"/>
</dbReference>
<sequence>MPPQWAQLLQNSNISVKEQKQNPQAVLDVLNFYSEGTTNSEKYMSFTDDTVDVYSSATPTVIQAKPVSEKEEKRTVPESEDAEEEPIVPPPLAPRPEYTKSKYTVSVIETFGPQTLVESQAENGTTATDKTVGTWKKGSRKPQDVPMRRFLEKKHREYIGDPKKKYTRFEKIGKG</sequence>
<dbReference type="OrthoDB" id="1022360at2759"/>
<dbReference type="Gene3D" id="3.90.810.10">
    <property type="entry name" value="CRIB domain"/>
    <property type="match status" value="1"/>
</dbReference>
<keyword evidence="4" id="KW-1185">Reference proteome</keyword>
<feature type="compositionally biased region" description="Basic and acidic residues" evidence="1">
    <location>
        <begin position="67"/>
        <end position="77"/>
    </location>
</feature>